<organism evidence="8 9">
    <name type="scientific">Planifilum fulgidum</name>
    <dbReference type="NCBI Taxonomy" id="201973"/>
    <lineage>
        <taxon>Bacteria</taxon>
        <taxon>Bacillati</taxon>
        <taxon>Bacillota</taxon>
        <taxon>Bacilli</taxon>
        <taxon>Bacillales</taxon>
        <taxon>Thermoactinomycetaceae</taxon>
        <taxon>Planifilum</taxon>
    </lineage>
</organism>
<dbReference type="PANTHER" id="PTHR35007:SF1">
    <property type="entry name" value="PILUS ASSEMBLY PROTEIN"/>
    <property type="match status" value="1"/>
</dbReference>
<evidence type="ECO:0000256" key="1">
    <source>
        <dbReference type="ARBA" id="ARBA00004651"/>
    </source>
</evidence>
<accession>A0A1I2T214</accession>
<dbReference type="Gene3D" id="1.20.81.30">
    <property type="entry name" value="Type II secretion system (T2SS), domain F"/>
    <property type="match status" value="1"/>
</dbReference>
<evidence type="ECO:0000256" key="5">
    <source>
        <dbReference type="ARBA" id="ARBA00023136"/>
    </source>
</evidence>
<feature type="transmembrane region" description="Helical" evidence="6">
    <location>
        <begin position="6"/>
        <end position="25"/>
    </location>
</feature>
<evidence type="ECO:0000256" key="4">
    <source>
        <dbReference type="ARBA" id="ARBA00022989"/>
    </source>
</evidence>
<dbReference type="OrthoDB" id="9803381at2"/>
<dbReference type="GO" id="GO:0005886">
    <property type="term" value="C:plasma membrane"/>
    <property type="evidence" value="ECO:0007669"/>
    <property type="project" value="UniProtKB-SubCell"/>
</dbReference>
<evidence type="ECO:0000256" key="3">
    <source>
        <dbReference type="ARBA" id="ARBA00022692"/>
    </source>
</evidence>
<evidence type="ECO:0000259" key="7">
    <source>
        <dbReference type="Pfam" id="PF00482"/>
    </source>
</evidence>
<evidence type="ECO:0000313" key="8">
    <source>
        <dbReference type="EMBL" id="SFG58189.1"/>
    </source>
</evidence>
<sequence>MVGGLSALLAGGSLFFAVWSLYFLLNMYRERSKTRERVSRWIKRGSDVRWSDSLVEWLDQMAWAKKLQPKLERASVRLRPAEYGGIVLVGGFLFGLLLSWFLEINQLICLVIGLSLAPVASNLFLLSRRHLYVSKIDNQLPEACRLLSSAARAGLSIPQGLELAVKELPSPIRKELEIVVQELQLGRHLEGALQELLKRVYSQDLHVFVNALIIQQRSGGDLARVMAQMASTMEERKIISQIIRSVTAQARYSAYMLPVISVFIVFMMSRMIDGFFDLFTTFFGMIIAGIFIVLQIVGVLLVRKISNIEI</sequence>
<dbReference type="PANTHER" id="PTHR35007">
    <property type="entry name" value="INTEGRAL MEMBRANE PROTEIN-RELATED"/>
    <property type="match status" value="1"/>
</dbReference>
<keyword evidence="2" id="KW-1003">Cell membrane</keyword>
<reference evidence="9" key="1">
    <citation type="submission" date="2016-10" db="EMBL/GenBank/DDBJ databases">
        <authorList>
            <person name="Varghese N."/>
            <person name="Submissions S."/>
        </authorList>
    </citation>
    <scope>NUCLEOTIDE SEQUENCE [LARGE SCALE GENOMIC DNA]</scope>
    <source>
        <strain evidence="9">DSM 44945</strain>
    </source>
</reference>
<comment type="subcellular location">
    <subcellularLocation>
        <location evidence="1">Cell membrane</location>
        <topology evidence="1">Multi-pass membrane protein</topology>
    </subcellularLocation>
</comment>
<evidence type="ECO:0000313" key="9">
    <source>
        <dbReference type="Proteomes" id="UP000198661"/>
    </source>
</evidence>
<gene>
    <name evidence="8" type="ORF">SAMN04488025_1528</name>
</gene>
<feature type="domain" description="Type II secretion system protein GspF" evidence="7">
    <location>
        <begin position="143"/>
        <end position="268"/>
    </location>
</feature>
<proteinExistence type="predicted"/>
<dbReference type="STRING" id="201973.SAMN04488025_1528"/>
<dbReference type="Pfam" id="PF00482">
    <property type="entry name" value="T2SSF"/>
    <property type="match status" value="1"/>
</dbReference>
<dbReference type="InterPro" id="IPR042094">
    <property type="entry name" value="T2SS_GspF_sf"/>
</dbReference>
<keyword evidence="4 6" id="KW-1133">Transmembrane helix</keyword>
<keyword evidence="5 6" id="KW-0472">Membrane</keyword>
<name>A0A1I2T214_9BACL</name>
<dbReference type="AlphaFoldDB" id="A0A1I2T214"/>
<dbReference type="EMBL" id="FOOK01000052">
    <property type="protein sequence ID" value="SFG58189.1"/>
    <property type="molecule type" value="Genomic_DNA"/>
</dbReference>
<dbReference type="RefSeq" id="WP_092041766.1">
    <property type="nucleotide sequence ID" value="NZ_FOOK01000052.1"/>
</dbReference>
<feature type="transmembrane region" description="Helical" evidence="6">
    <location>
        <begin position="107"/>
        <end position="126"/>
    </location>
</feature>
<keyword evidence="9" id="KW-1185">Reference proteome</keyword>
<evidence type="ECO:0000256" key="2">
    <source>
        <dbReference type="ARBA" id="ARBA00022475"/>
    </source>
</evidence>
<keyword evidence="3 6" id="KW-0812">Transmembrane</keyword>
<feature type="transmembrane region" description="Helical" evidence="6">
    <location>
        <begin position="83"/>
        <end position="101"/>
    </location>
</feature>
<dbReference type="Proteomes" id="UP000198661">
    <property type="component" value="Unassembled WGS sequence"/>
</dbReference>
<feature type="transmembrane region" description="Helical" evidence="6">
    <location>
        <begin position="252"/>
        <end position="272"/>
    </location>
</feature>
<feature type="transmembrane region" description="Helical" evidence="6">
    <location>
        <begin position="278"/>
        <end position="302"/>
    </location>
</feature>
<protein>
    <submittedName>
        <fullName evidence="8">Tight adherence protein B</fullName>
    </submittedName>
</protein>
<evidence type="ECO:0000256" key="6">
    <source>
        <dbReference type="SAM" id="Phobius"/>
    </source>
</evidence>
<dbReference type="InterPro" id="IPR018076">
    <property type="entry name" value="T2SS_GspF_dom"/>
</dbReference>